<protein>
    <submittedName>
        <fullName evidence="1">Unnamed protein product</fullName>
    </submittedName>
</protein>
<name>A0ACB5TNY5_CANBO</name>
<reference evidence="1" key="1">
    <citation type="submission" date="2023-04" db="EMBL/GenBank/DDBJ databases">
        <title>Candida boidinii NBRC 1967.</title>
        <authorList>
            <person name="Ichikawa N."/>
            <person name="Sato H."/>
            <person name="Tonouchi N."/>
        </authorList>
    </citation>
    <scope>NUCLEOTIDE SEQUENCE</scope>
    <source>
        <strain evidence="1">NBRC 1967</strain>
    </source>
</reference>
<evidence type="ECO:0000313" key="1">
    <source>
        <dbReference type="EMBL" id="GME91020.1"/>
    </source>
</evidence>
<accession>A0ACB5TNY5</accession>
<keyword evidence="2" id="KW-1185">Reference proteome</keyword>
<dbReference type="Proteomes" id="UP001165101">
    <property type="component" value="Unassembled WGS sequence"/>
</dbReference>
<dbReference type="EMBL" id="BSXV01000892">
    <property type="protein sequence ID" value="GME91020.1"/>
    <property type="molecule type" value="Genomic_DNA"/>
</dbReference>
<sequence length="311" mass="34582">MEDFEKIEHNSEIDHSFSRKAKDIASGFVGGAVQVLVGQPFDLVKVRMQAGQYSSPITCFTESLAKEGPMVFYKGTLAPLFGVGACVSIQFYGFHEAKRQILKYYPNQDHLTLSQFYIAGAFAGIVNTPISSPVEQLRILLQTQKPDGNIGNNINNKYSYNGPNDAIKKIINTNGLKGIFRGSTITLFREIQAYGIWFLSYEYMMQQACKRQNIKREEISTLELVLYGGLAGEALWLASYPLDVIKSKIQSDSFNKDISKYNGKIIPVVKDILKNEGIYGFFRGIAPALLRALPVSAATFTSVEFALRVLG</sequence>
<evidence type="ECO:0000313" key="2">
    <source>
        <dbReference type="Proteomes" id="UP001165101"/>
    </source>
</evidence>
<organism evidence="1 2">
    <name type="scientific">Candida boidinii</name>
    <name type="common">Yeast</name>
    <dbReference type="NCBI Taxonomy" id="5477"/>
    <lineage>
        <taxon>Eukaryota</taxon>
        <taxon>Fungi</taxon>
        <taxon>Dikarya</taxon>
        <taxon>Ascomycota</taxon>
        <taxon>Saccharomycotina</taxon>
        <taxon>Pichiomycetes</taxon>
        <taxon>Pichiales</taxon>
        <taxon>Pichiaceae</taxon>
        <taxon>Ogataea</taxon>
        <taxon>Ogataea/Candida clade</taxon>
    </lineage>
</organism>
<gene>
    <name evidence="1" type="ORF">Cboi01_000211400</name>
</gene>
<proteinExistence type="predicted"/>
<comment type="caution">
    <text evidence="1">The sequence shown here is derived from an EMBL/GenBank/DDBJ whole genome shotgun (WGS) entry which is preliminary data.</text>
</comment>